<dbReference type="InterPro" id="IPR011009">
    <property type="entry name" value="Kinase-like_dom_sf"/>
</dbReference>
<keyword evidence="15" id="KW-1185">Reference proteome</keyword>
<evidence type="ECO:0000256" key="11">
    <source>
        <dbReference type="ARBA" id="ARBA00023180"/>
    </source>
</evidence>
<reference evidence="14 15" key="1">
    <citation type="journal article" date="2021" name="Nat. Plants">
        <title>The Taxus genome provides insights into paclitaxel biosynthesis.</title>
        <authorList>
            <person name="Xiong X."/>
            <person name="Gou J."/>
            <person name="Liao Q."/>
            <person name="Li Y."/>
            <person name="Zhou Q."/>
            <person name="Bi G."/>
            <person name="Li C."/>
            <person name="Du R."/>
            <person name="Wang X."/>
            <person name="Sun T."/>
            <person name="Guo L."/>
            <person name="Liang H."/>
            <person name="Lu P."/>
            <person name="Wu Y."/>
            <person name="Zhang Z."/>
            <person name="Ro D.K."/>
            <person name="Shang Y."/>
            <person name="Huang S."/>
            <person name="Yan J."/>
        </authorList>
    </citation>
    <scope>NUCLEOTIDE SEQUENCE [LARGE SCALE GENOMIC DNA]</scope>
    <source>
        <strain evidence="14">Ta-2019</strain>
    </source>
</reference>
<feature type="non-terminal residue" evidence="14">
    <location>
        <position position="420"/>
    </location>
</feature>
<dbReference type="InterPro" id="IPR045874">
    <property type="entry name" value="LRK10/LRL21-25-like"/>
</dbReference>
<dbReference type="Gene3D" id="3.30.200.20">
    <property type="entry name" value="Phosphorylase Kinase, domain 1"/>
    <property type="match status" value="1"/>
</dbReference>
<evidence type="ECO:0000256" key="12">
    <source>
        <dbReference type="SAM" id="SignalP"/>
    </source>
</evidence>
<organism evidence="14 15">
    <name type="scientific">Taxus chinensis</name>
    <name type="common">Chinese yew</name>
    <name type="synonym">Taxus wallichiana var. chinensis</name>
    <dbReference type="NCBI Taxonomy" id="29808"/>
    <lineage>
        <taxon>Eukaryota</taxon>
        <taxon>Viridiplantae</taxon>
        <taxon>Streptophyta</taxon>
        <taxon>Embryophyta</taxon>
        <taxon>Tracheophyta</taxon>
        <taxon>Spermatophyta</taxon>
        <taxon>Pinopsida</taxon>
        <taxon>Pinidae</taxon>
        <taxon>Conifers II</taxon>
        <taxon>Cupressales</taxon>
        <taxon>Taxaceae</taxon>
        <taxon>Taxus</taxon>
    </lineage>
</organism>
<keyword evidence="6" id="KW-0547">Nucleotide-binding</keyword>
<dbReference type="GO" id="GO:0016020">
    <property type="term" value="C:membrane"/>
    <property type="evidence" value="ECO:0007669"/>
    <property type="project" value="UniProtKB-SubCell"/>
</dbReference>
<dbReference type="SUPFAM" id="SSF56112">
    <property type="entry name" value="Protein kinase-like (PK-like)"/>
    <property type="match status" value="1"/>
</dbReference>
<keyword evidence="7" id="KW-0418">Kinase</keyword>
<proteinExistence type="predicted"/>
<name>A0AA38L746_TAXCH</name>
<dbReference type="PROSITE" id="PS50011">
    <property type="entry name" value="PROTEIN_KINASE_DOM"/>
    <property type="match status" value="1"/>
</dbReference>
<evidence type="ECO:0000256" key="3">
    <source>
        <dbReference type="ARBA" id="ARBA00022679"/>
    </source>
</evidence>
<evidence type="ECO:0000313" key="14">
    <source>
        <dbReference type="EMBL" id="KAH9310205.1"/>
    </source>
</evidence>
<dbReference type="GO" id="GO:0004674">
    <property type="term" value="F:protein serine/threonine kinase activity"/>
    <property type="evidence" value="ECO:0007669"/>
    <property type="project" value="UniProtKB-KW"/>
</dbReference>
<dbReference type="InterPro" id="IPR000719">
    <property type="entry name" value="Prot_kinase_dom"/>
</dbReference>
<dbReference type="InterPro" id="IPR008271">
    <property type="entry name" value="Ser/Thr_kinase_AS"/>
</dbReference>
<evidence type="ECO:0000256" key="6">
    <source>
        <dbReference type="ARBA" id="ARBA00022741"/>
    </source>
</evidence>
<accession>A0AA38L746</accession>
<keyword evidence="3" id="KW-0808">Transferase</keyword>
<keyword evidence="11" id="KW-0325">Glycoprotein</keyword>
<dbReference type="PROSITE" id="PS00108">
    <property type="entry name" value="PROTEIN_KINASE_ST"/>
    <property type="match status" value="1"/>
</dbReference>
<keyword evidence="9" id="KW-1133">Transmembrane helix</keyword>
<evidence type="ECO:0000256" key="5">
    <source>
        <dbReference type="ARBA" id="ARBA00022729"/>
    </source>
</evidence>
<evidence type="ECO:0000256" key="8">
    <source>
        <dbReference type="ARBA" id="ARBA00022840"/>
    </source>
</evidence>
<evidence type="ECO:0000259" key="13">
    <source>
        <dbReference type="PROSITE" id="PS50011"/>
    </source>
</evidence>
<evidence type="ECO:0000256" key="4">
    <source>
        <dbReference type="ARBA" id="ARBA00022692"/>
    </source>
</evidence>
<evidence type="ECO:0000256" key="10">
    <source>
        <dbReference type="ARBA" id="ARBA00023136"/>
    </source>
</evidence>
<feature type="domain" description="Protein kinase" evidence="13">
    <location>
        <begin position="117"/>
        <end position="408"/>
    </location>
</feature>
<evidence type="ECO:0000256" key="7">
    <source>
        <dbReference type="ARBA" id="ARBA00022777"/>
    </source>
</evidence>
<comment type="subcellular location">
    <subcellularLocation>
        <location evidence="1">Membrane</location>
        <topology evidence="1">Single-pass type I membrane protein</topology>
    </subcellularLocation>
</comment>
<keyword evidence="5 12" id="KW-0732">Signal</keyword>
<evidence type="ECO:0000256" key="2">
    <source>
        <dbReference type="ARBA" id="ARBA00022527"/>
    </source>
</evidence>
<keyword evidence="2" id="KW-0723">Serine/threonine-protein kinase</keyword>
<feature type="signal peptide" evidence="12">
    <location>
        <begin position="1"/>
        <end position="26"/>
    </location>
</feature>
<dbReference type="EMBL" id="JAHRHJ020000007">
    <property type="protein sequence ID" value="KAH9310205.1"/>
    <property type="molecule type" value="Genomic_DNA"/>
</dbReference>
<sequence>FRSPASPVHGLQIIKLFLLLFPWSIACTNFKLQVVAHTPFGFLLPKTTTSVLKRIFDKSYKEDLKSHGRSAKLAFNVRPLVEDAMVNLAATSLSWMLVFVSKVFTDTTALMIKRYTNNFAEKLGQRGFGTVLKGKLPNEHLVAIKILDKSKHSQKQFMNEVPTLARIHHIHLVRLLGYCFQGSKRALVYDYMVNGSLEKYIHGDDKNALDWKQLHKIAMSTTRGISYLHEDCASQILHFDIKPHNVLLDATYCPKVADFGLAKLADREGSHISLTATMGTPGYAALEVWSKNLGPVTDRSDVYSYGMLVMGMVGGRKNFDMQASRESKLYYPEWAFKQVENGEFGRLRKNDIGGEEDESIAKMLSLLGLWCIQYNPSHRPAMSKVIKMLEGSIELSVPPLPFPVHTTLPTTSLTDSSSNM</sequence>
<comment type="caution">
    <text evidence="14">The sequence shown here is derived from an EMBL/GenBank/DDBJ whole genome shotgun (WGS) entry which is preliminary data.</text>
</comment>
<dbReference type="OMA" id="TARECCH"/>
<keyword evidence="4" id="KW-0812">Transmembrane</keyword>
<dbReference type="Proteomes" id="UP000824469">
    <property type="component" value="Unassembled WGS sequence"/>
</dbReference>
<protein>
    <recommendedName>
        <fullName evidence="13">Protein kinase domain-containing protein</fullName>
    </recommendedName>
</protein>
<dbReference type="PANTHER" id="PTHR27009">
    <property type="entry name" value="RUST RESISTANCE KINASE LR10-RELATED"/>
    <property type="match status" value="1"/>
</dbReference>
<dbReference type="GO" id="GO:0005524">
    <property type="term" value="F:ATP binding"/>
    <property type="evidence" value="ECO:0007669"/>
    <property type="project" value="UniProtKB-KW"/>
</dbReference>
<feature type="chain" id="PRO_5041409630" description="Protein kinase domain-containing protein" evidence="12">
    <location>
        <begin position="27"/>
        <end position="420"/>
    </location>
</feature>
<dbReference type="Pfam" id="PF00069">
    <property type="entry name" value="Pkinase"/>
    <property type="match status" value="1"/>
</dbReference>
<evidence type="ECO:0000256" key="1">
    <source>
        <dbReference type="ARBA" id="ARBA00004479"/>
    </source>
</evidence>
<keyword evidence="10" id="KW-0472">Membrane</keyword>
<dbReference type="AlphaFoldDB" id="A0AA38L746"/>
<evidence type="ECO:0000256" key="9">
    <source>
        <dbReference type="ARBA" id="ARBA00022989"/>
    </source>
</evidence>
<dbReference type="SMART" id="SM00220">
    <property type="entry name" value="S_TKc"/>
    <property type="match status" value="1"/>
</dbReference>
<dbReference type="FunFam" id="1.10.510.10:FF:000590">
    <property type="entry name" value="PR5-like receptor kinase"/>
    <property type="match status" value="1"/>
</dbReference>
<keyword evidence="8" id="KW-0067">ATP-binding</keyword>
<gene>
    <name evidence="14" type="ORF">KI387_038116</name>
</gene>
<dbReference type="Gene3D" id="1.10.510.10">
    <property type="entry name" value="Transferase(Phosphotransferase) domain 1"/>
    <property type="match status" value="1"/>
</dbReference>
<evidence type="ECO:0000313" key="15">
    <source>
        <dbReference type="Proteomes" id="UP000824469"/>
    </source>
</evidence>